<proteinExistence type="predicted"/>
<evidence type="ECO:0000256" key="1">
    <source>
        <dbReference type="SAM" id="MobiDB-lite"/>
    </source>
</evidence>
<dbReference type="RefSeq" id="WP_350258320.1">
    <property type="nucleotide sequence ID" value="NZ_CP138335.1"/>
</dbReference>
<feature type="transmembrane region" description="Helical" evidence="2">
    <location>
        <begin position="264"/>
        <end position="286"/>
    </location>
</feature>
<feature type="compositionally biased region" description="Low complexity" evidence="1">
    <location>
        <begin position="154"/>
        <end position="178"/>
    </location>
</feature>
<feature type="region of interest" description="Disordered" evidence="1">
    <location>
        <begin position="1"/>
        <end position="178"/>
    </location>
</feature>
<feature type="compositionally biased region" description="Basic and acidic residues" evidence="1">
    <location>
        <begin position="89"/>
        <end position="105"/>
    </location>
</feature>
<dbReference type="KEGG" id="sapp:SAC06_00755"/>
<accession>A0AAU7V784</accession>
<feature type="compositionally biased region" description="Basic and acidic residues" evidence="1">
    <location>
        <begin position="1"/>
        <end position="17"/>
    </location>
</feature>
<keyword evidence="2" id="KW-1133">Transmembrane helix</keyword>
<dbReference type="EMBL" id="CP138335">
    <property type="protein sequence ID" value="XBW08121.1"/>
    <property type="molecule type" value="Genomic_DNA"/>
</dbReference>
<name>A0AAU7V784_9ACTO</name>
<feature type="transmembrane region" description="Helical" evidence="2">
    <location>
        <begin position="227"/>
        <end position="244"/>
    </location>
</feature>
<feature type="compositionally biased region" description="Acidic residues" evidence="1">
    <location>
        <begin position="27"/>
        <end position="39"/>
    </location>
</feature>
<feature type="compositionally biased region" description="Pro residues" evidence="1">
    <location>
        <begin position="55"/>
        <end position="69"/>
    </location>
</feature>
<evidence type="ECO:0000256" key="2">
    <source>
        <dbReference type="SAM" id="Phobius"/>
    </source>
</evidence>
<dbReference type="AlphaFoldDB" id="A0AAU7V784"/>
<keyword evidence="2" id="KW-0812">Transmembrane</keyword>
<feature type="transmembrane region" description="Helical" evidence="2">
    <location>
        <begin position="293"/>
        <end position="313"/>
    </location>
</feature>
<protein>
    <submittedName>
        <fullName evidence="3">Uncharacterized protein</fullName>
    </submittedName>
</protein>
<reference evidence="3" key="1">
    <citation type="submission" date="2023-11" db="EMBL/GenBank/DDBJ databases">
        <title>Scrofimicrobium hongkongense sp. nov., isolated from a patient with peritonitis.</title>
        <authorList>
            <person name="Lao H.Y."/>
            <person name="Wong A.Y.P."/>
            <person name="Ng T.L."/>
            <person name="Wong R.Y.L."/>
            <person name="Yau M.C.Y."/>
            <person name="Lam J.Y.W."/>
            <person name="Siu G.K.H."/>
        </authorList>
    </citation>
    <scope>NUCLEOTIDE SEQUENCE</scope>
    <source>
        <strain evidence="3">R131</strain>
    </source>
</reference>
<evidence type="ECO:0000313" key="3">
    <source>
        <dbReference type="EMBL" id="XBW08121.1"/>
    </source>
</evidence>
<organism evidence="3">
    <name type="scientific">Scrofimicrobium appendicitidis</name>
    <dbReference type="NCBI Taxonomy" id="3079930"/>
    <lineage>
        <taxon>Bacteria</taxon>
        <taxon>Bacillati</taxon>
        <taxon>Actinomycetota</taxon>
        <taxon>Actinomycetes</taxon>
        <taxon>Actinomycetales</taxon>
        <taxon>Actinomycetaceae</taxon>
        <taxon>Scrofimicrobium</taxon>
    </lineage>
</organism>
<gene>
    <name evidence="3" type="ORF">SAC06_00755</name>
</gene>
<sequence>MSQEDRDNLADSEHEVTGDDFVSLDEAVTDDAAAAEEADLVGSASPLAADHSSPEPTPMTAPTPTPPAQPTFDEFAEETSVLDAGFAAPHRDDVEPEPESRDVLSGREATPVVAEDGETLIATPRDDDPTSTGVMRRSLFGSPAPAEAPTQAIAPSPMTDATAPTTPATPAAPATGHTATAENPFARIFDEVDQPGQVNYEGLSPEAALLDGATILPEVPSRQPSRWLSAIAFILLSPVAWYLLSDAAGRLVLANNAPWQTGQLNPAALVELLGGLAVLVLLAVVAAQSSLGLYLAGAVFTVLGAPFIVAPTWTQDLINSALVDPLTRLGPFGENALFYLQFTGATGILFSVGVIMIVSGWVVTRVRRKGRAEEALRGEVAAINPNGLQARWARKATQLEGKN</sequence>
<feature type="transmembrane region" description="Helical" evidence="2">
    <location>
        <begin position="338"/>
        <end position="363"/>
    </location>
</feature>
<keyword evidence="2" id="KW-0472">Membrane</keyword>